<dbReference type="InterPro" id="IPR025194">
    <property type="entry name" value="RodZ-like_C"/>
</dbReference>
<dbReference type="InterPro" id="IPR050400">
    <property type="entry name" value="Bact_Cytoskel_RodZ"/>
</dbReference>
<keyword evidence="2" id="KW-0812">Transmembrane</keyword>
<dbReference type="PANTHER" id="PTHR34475:SF1">
    <property type="entry name" value="CYTOSKELETON PROTEIN RODZ"/>
    <property type="match status" value="1"/>
</dbReference>
<dbReference type="PROSITE" id="PS50943">
    <property type="entry name" value="HTH_CROC1"/>
    <property type="match status" value="1"/>
</dbReference>
<dbReference type="CDD" id="cd00093">
    <property type="entry name" value="HTH_XRE"/>
    <property type="match status" value="1"/>
</dbReference>
<evidence type="ECO:0000256" key="1">
    <source>
        <dbReference type="SAM" id="MobiDB-lite"/>
    </source>
</evidence>
<proteinExistence type="predicted"/>
<reference evidence="4 5" key="1">
    <citation type="submission" date="2020-08" db="EMBL/GenBank/DDBJ databases">
        <title>Genomic Encyclopedia of Type Strains, Phase IV (KMG-IV): sequencing the most valuable type-strain genomes for metagenomic binning, comparative biology and taxonomic classification.</title>
        <authorList>
            <person name="Goeker M."/>
        </authorList>
    </citation>
    <scope>NUCLEOTIDE SEQUENCE [LARGE SCALE GENOMIC DNA]</scope>
    <source>
        <strain evidence="4 5">DSM 27939</strain>
    </source>
</reference>
<dbReference type="InterPro" id="IPR013229">
    <property type="entry name" value="PEGA"/>
</dbReference>
<sequence length="340" mass="35562">MTFGAALRSAREAQGLTLRELAQTTAIRRDYLQALEDGQLGGLPESTFARAYLRTYARELGLDPAPLLADFDRLIRPPAPEPEVTAPPQPAQEDVATLGPVRIALIAVLLVLLLAVGALLIRRSAPAALTPNAPTTQTTPPVQPQTPQSSALPPAVPKPVAPQGTVHLNVKSVPDGAMVYLDNRNLGRTPVQSFPVDPRSRAELRVEAAGRTPLKQTIDLGQSRNLRATLPPIGGETSVLTDLNTGVQTLTPLPPAPPPTTSAPAGAGGVAVRYVGQSWARVTDRGGRVLYEGVPAKGSVQNYPAGVSIRAGNAGAVRVTVGSGPEQAMGEAGQVLTRQY</sequence>
<dbReference type="PANTHER" id="PTHR34475">
    <property type="match status" value="1"/>
</dbReference>
<feature type="compositionally biased region" description="Low complexity" evidence="1">
    <location>
        <begin position="129"/>
        <end position="148"/>
    </location>
</feature>
<feature type="region of interest" description="Disordered" evidence="1">
    <location>
        <begin position="129"/>
        <end position="162"/>
    </location>
</feature>
<dbReference type="SUPFAM" id="SSF47413">
    <property type="entry name" value="lambda repressor-like DNA-binding domains"/>
    <property type="match status" value="1"/>
</dbReference>
<keyword evidence="2" id="KW-0472">Membrane</keyword>
<dbReference type="Gene3D" id="1.10.260.40">
    <property type="entry name" value="lambda repressor-like DNA-binding domains"/>
    <property type="match status" value="1"/>
</dbReference>
<dbReference type="EMBL" id="JACHFL010000001">
    <property type="protein sequence ID" value="MBB5361255.1"/>
    <property type="molecule type" value="Genomic_DNA"/>
</dbReference>
<dbReference type="Proteomes" id="UP000552709">
    <property type="component" value="Unassembled WGS sequence"/>
</dbReference>
<dbReference type="InterPro" id="IPR001387">
    <property type="entry name" value="Cro/C1-type_HTH"/>
</dbReference>
<feature type="domain" description="HTH cro/C1-type" evidence="3">
    <location>
        <begin position="7"/>
        <end position="39"/>
    </location>
</feature>
<organism evidence="4 5">
    <name type="scientific">Deinococcus humi</name>
    <dbReference type="NCBI Taxonomy" id="662880"/>
    <lineage>
        <taxon>Bacteria</taxon>
        <taxon>Thermotogati</taxon>
        <taxon>Deinococcota</taxon>
        <taxon>Deinococci</taxon>
        <taxon>Deinococcales</taxon>
        <taxon>Deinococcaceae</taxon>
        <taxon>Deinococcus</taxon>
    </lineage>
</organism>
<evidence type="ECO:0000259" key="3">
    <source>
        <dbReference type="PROSITE" id="PS50943"/>
    </source>
</evidence>
<name>A0A7W8JQU4_9DEIO</name>
<dbReference type="InterPro" id="IPR010982">
    <property type="entry name" value="Lambda_DNA-bd_dom_sf"/>
</dbReference>
<dbReference type="RefSeq" id="WP_184127345.1">
    <property type="nucleotide sequence ID" value="NZ_JACHFL010000001.1"/>
</dbReference>
<dbReference type="Pfam" id="PF13413">
    <property type="entry name" value="HTH_25"/>
    <property type="match status" value="1"/>
</dbReference>
<evidence type="ECO:0000313" key="5">
    <source>
        <dbReference type="Proteomes" id="UP000552709"/>
    </source>
</evidence>
<feature type="transmembrane region" description="Helical" evidence="2">
    <location>
        <begin position="103"/>
        <end position="121"/>
    </location>
</feature>
<gene>
    <name evidence="4" type="ORF">HNQ08_000326</name>
</gene>
<accession>A0A7W8JQU4</accession>
<evidence type="ECO:0000256" key="2">
    <source>
        <dbReference type="SAM" id="Phobius"/>
    </source>
</evidence>
<dbReference type="Pfam" id="PF08308">
    <property type="entry name" value="PEGA"/>
    <property type="match status" value="1"/>
</dbReference>
<comment type="caution">
    <text evidence="4">The sequence shown here is derived from an EMBL/GenBank/DDBJ whole genome shotgun (WGS) entry which is preliminary data.</text>
</comment>
<evidence type="ECO:0000313" key="4">
    <source>
        <dbReference type="EMBL" id="MBB5361255.1"/>
    </source>
</evidence>
<dbReference type="Pfam" id="PF13464">
    <property type="entry name" value="RodZ_C"/>
    <property type="match status" value="1"/>
</dbReference>
<protein>
    <submittedName>
        <fullName evidence="4">Cytoskeleton protein RodZ</fullName>
    </submittedName>
</protein>
<keyword evidence="2" id="KW-1133">Transmembrane helix</keyword>
<keyword evidence="5" id="KW-1185">Reference proteome</keyword>
<dbReference type="AlphaFoldDB" id="A0A7W8JQU4"/>
<dbReference type="SMART" id="SM00530">
    <property type="entry name" value="HTH_XRE"/>
    <property type="match status" value="1"/>
</dbReference>
<dbReference type="GO" id="GO:0003677">
    <property type="term" value="F:DNA binding"/>
    <property type="evidence" value="ECO:0007669"/>
    <property type="project" value="InterPro"/>
</dbReference>